<evidence type="ECO:0000313" key="5">
    <source>
        <dbReference type="Proteomes" id="UP000215914"/>
    </source>
</evidence>
<dbReference type="SUPFAM" id="SSF57756">
    <property type="entry name" value="Retrovirus zinc finger-like domains"/>
    <property type="match status" value="1"/>
</dbReference>
<reference evidence="4" key="1">
    <citation type="journal article" date="2017" name="Nature">
        <title>The sunflower genome provides insights into oil metabolism, flowering and Asterid evolution.</title>
        <authorList>
            <person name="Badouin H."/>
            <person name="Gouzy J."/>
            <person name="Grassa C.J."/>
            <person name="Murat F."/>
            <person name="Staton S.E."/>
            <person name="Cottret L."/>
            <person name="Lelandais-Briere C."/>
            <person name="Owens G.L."/>
            <person name="Carrere S."/>
            <person name="Mayjonade B."/>
            <person name="Legrand L."/>
            <person name="Gill N."/>
            <person name="Kane N.C."/>
            <person name="Bowers J.E."/>
            <person name="Hubner S."/>
            <person name="Bellec A."/>
            <person name="Berard A."/>
            <person name="Berges H."/>
            <person name="Blanchet N."/>
            <person name="Boniface M.C."/>
            <person name="Brunel D."/>
            <person name="Catrice O."/>
            <person name="Chaidir N."/>
            <person name="Claudel C."/>
            <person name="Donnadieu C."/>
            <person name="Faraut T."/>
            <person name="Fievet G."/>
            <person name="Helmstetter N."/>
            <person name="King M."/>
            <person name="Knapp S.J."/>
            <person name="Lai Z."/>
            <person name="Le Paslier M.C."/>
            <person name="Lippi Y."/>
            <person name="Lorenzon L."/>
            <person name="Mandel J.R."/>
            <person name="Marage G."/>
            <person name="Marchand G."/>
            <person name="Marquand E."/>
            <person name="Bret-Mestries E."/>
            <person name="Morien E."/>
            <person name="Nambeesan S."/>
            <person name="Nguyen T."/>
            <person name="Pegot-Espagnet P."/>
            <person name="Pouilly N."/>
            <person name="Raftis F."/>
            <person name="Sallet E."/>
            <person name="Schiex T."/>
            <person name="Thomas J."/>
            <person name="Vandecasteele C."/>
            <person name="Vares D."/>
            <person name="Vear F."/>
            <person name="Vautrin S."/>
            <person name="Crespi M."/>
            <person name="Mangin B."/>
            <person name="Burke J.M."/>
            <person name="Salse J."/>
            <person name="Munos S."/>
            <person name="Vincourt P."/>
            <person name="Rieseberg L.H."/>
            <person name="Langlade N.B."/>
        </authorList>
    </citation>
    <scope>NUCLEOTIDE SEQUENCE</scope>
    <source>
        <tissue evidence="4">Leaves</tissue>
    </source>
</reference>
<dbReference type="Gramene" id="mRNA:HanXRQr2_Chr09g0400491">
    <property type="protein sequence ID" value="CDS:HanXRQr2_Chr09g0400491.1"/>
    <property type="gene ID" value="HanXRQr2_Chr09g0400491"/>
</dbReference>
<dbReference type="EMBL" id="MNCJ02000324">
    <property type="protein sequence ID" value="KAF5791943.1"/>
    <property type="molecule type" value="Genomic_DNA"/>
</dbReference>
<keyword evidence="1" id="KW-0479">Metal-binding</keyword>
<dbReference type="InterPro" id="IPR036875">
    <property type="entry name" value="Znf_CCHC_sf"/>
</dbReference>
<dbReference type="InterPro" id="IPR001878">
    <property type="entry name" value="Znf_CCHC"/>
</dbReference>
<protein>
    <submittedName>
        <fullName evidence="4">Transcription factor interactor and regulator CCHC(Zn) family</fullName>
    </submittedName>
</protein>
<reference evidence="4" key="2">
    <citation type="submission" date="2020-06" db="EMBL/GenBank/DDBJ databases">
        <title>Helianthus annuus Genome sequencing and assembly Release 2.</title>
        <authorList>
            <person name="Gouzy J."/>
            <person name="Langlade N."/>
            <person name="Munos S."/>
        </authorList>
    </citation>
    <scope>NUCLEOTIDE SEQUENCE</scope>
    <source>
        <tissue evidence="4">Leaves</tissue>
    </source>
</reference>
<keyword evidence="1" id="KW-0863">Zinc-finger</keyword>
<dbReference type="AlphaFoldDB" id="A0A9K3I7L7"/>
<organism evidence="4 5">
    <name type="scientific">Helianthus annuus</name>
    <name type="common">Common sunflower</name>
    <dbReference type="NCBI Taxonomy" id="4232"/>
    <lineage>
        <taxon>Eukaryota</taxon>
        <taxon>Viridiplantae</taxon>
        <taxon>Streptophyta</taxon>
        <taxon>Embryophyta</taxon>
        <taxon>Tracheophyta</taxon>
        <taxon>Spermatophyta</taxon>
        <taxon>Magnoliopsida</taxon>
        <taxon>eudicotyledons</taxon>
        <taxon>Gunneridae</taxon>
        <taxon>Pentapetalae</taxon>
        <taxon>asterids</taxon>
        <taxon>campanulids</taxon>
        <taxon>Asterales</taxon>
        <taxon>Asteraceae</taxon>
        <taxon>Asteroideae</taxon>
        <taxon>Heliantheae alliance</taxon>
        <taxon>Heliantheae</taxon>
        <taxon>Helianthus</taxon>
    </lineage>
</organism>
<proteinExistence type="predicted"/>
<dbReference type="GO" id="GO:0008270">
    <property type="term" value="F:zinc ion binding"/>
    <property type="evidence" value="ECO:0007669"/>
    <property type="project" value="UniProtKB-KW"/>
</dbReference>
<keyword evidence="5" id="KW-1185">Reference proteome</keyword>
<dbReference type="GO" id="GO:0003676">
    <property type="term" value="F:nucleic acid binding"/>
    <property type="evidence" value="ECO:0007669"/>
    <property type="project" value="InterPro"/>
</dbReference>
<keyword evidence="1" id="KW-0862">Zinc</keyword>
<evidence type="ECO:0000313" key="4">
    <source>
        <dbReference type="EMBL" id="KAF5791943.1"/>
    </source>
</evidence>
<dbReference type="Pfam" id="PF00098">
    <property type="entry name" value="zf-CCHC"/>
    <property type="match status" value="1"/>
</dbReference>
<feature type="region of interest" description="Disordered" evidence="2">
    <location>
        <begin position="154"/>
        <end position="198"/>
    </location>
</feature>
<accession>A0A9K3I7L7</accession>
<gene>
    <name evidence="4" type="ORF">HanXRQr2_Chr09g0400491</name>
</gene>
<dbReference type="Gene3D" id="4.10.60.10">
    <property type="entry name" value="Zinc finger, CCHC-type"/>
    <property type="match status" value="1"/>
</dbReference>
<sequence length="431" mass="49124">MGSGVVTIRNDIFALLNHSGSSKSVWEALRVKAEGGKQIKKNKIALLKKEFDLFDGLKGESVRQMIERSCHLKIELERFKIDKTREELIDKVIEALPRVDQWQTFVFILKNDASYDEISLDSLFEKIESHDLELQKQSKMTGSSHQQNVGLYYKGSVPSDKGVGSPKTAFSGEKMKEPQTTSTSHHSGYHSSSQTSSEDGEEILCNIALKLKNSPSMSINAAKQQMSFLASVLESYEGLVAGKIGNSELTKEDYDQIDPEEMELIDIRWCLASCIRRAQRYMEITGKQSLGGPSTKLGFDKSKVTCFRCKQKGHFKRECKNAEVAEVNERPFNDDYYRKAIYHRSREEPKLIEDKPKDKSRACFVIHDDEGFDWSSICPEEDRLENARKTAHGRAITEKRKFVFVAEIQDENKDKDTAEIHEEKVEIKEKT</sequence>
<evidence type="ECO:0000256" key="1">
    <source>
        <dbReference type="PROSITE-ProRule" id="PRU00047"/>
    </source>
</evidence>
<evidence type="ECO:0000256" key="2">
    <source>
        <dbReference type="SAM" id="MobiDB-lite"/>
    </source>
</evidence>
<dbReference type="PROSITE" id="PS50158">
    <property type="entry name" value="ZF_CCHC"/>
    <property type="match status" value="1"/>
</dbReference>
<dbReference type="Proteomes" id="UP000215914">
    <property type="component" value="Unassembled WGS sequence"/>
</dbReference>
<name>A0A9K3I7L7_HELAN</name>
<feature type="compositionally biased region" description="Low complexity" evidence="2">
    <location>
        <begin position="180"/>
        <end position="197"/>
    </location>
</feature>
<evidence type="ECO:0000259" key="3">
    <source>
        <dbReference type="PROSITE" id="PS50158"/>
    </source>
</evidence>
<dbReference type="SMART" id="SM00343">
    <property type="entry name" value="ZnF_C2HC"/>
    <property type="match status" value="1"/>
</dbReference>
<comment type="caution">
    <text evidence="4">The sequence shown here is derived from an EMBL/GenBank/DDBJ whole genome shotgun (WGS) entry which is preliminary data.</text>
</comment>
<feature type="domain" description="CCHC-type" evidence="3">
    <location>
        <begin position="306"/>
        <end position="321"/>
    </location>
</feature>